<feature type="transmembrane region" description="Helical" evidence="1">
    <location>
        <begin position="7"/>
        <end position="25"/>
    </location>
</feature>
<keyword evidence="1" id="KW-0472">Membrane</keyword>
<dbReference type="OrthoDB" id="5814659at2"/>
<gene>
    <name evidence="2" type="ORF">BIT28_22640</name>
</gene>
<keyword evidence="3" id="KW-1185">Reference proteome</keyword>
<organism evidence="2 3">
    <name type="scientific">Photobacterium proteolyticum</name>
    <dbReference type="NCBI Taxonomy" id="1903952"/>
    <lineage>
        <taxon>Bacteria</taxon>
        <taxon>Pseudomonadati</taxon>
        <taxon>Pseudomonadota</taxon>
        <taxon>Gammaproteobacteria</taxon>
        <taxon>Vibrionales</taxon>
        <taxon>Vibrionaceae</taxon>
        <taxon>Photobacterium</taxon>
    </lineage>
</organism>
<protein>
    <submittedName>
        <fullName evidence="2">Uncharacterized protein</fullName>
    </submittedName>
</protein>
<dbReference type="AlphaFoldDB" id="A0A1Q9GLJ8"/>
<evidence type="ECO:0000313" key="3">
    <source>
        <dbReference type="Proteomes" id="UP000186905"/>
    </source>
</evidence>
<evidence type="ECO:0000256" key="1">
    <source>
        <dbReference type="SAM" id="Phobius"/>
    </source>
</evidence>
<keyword evidence="1" id="KW-1133">Transmembrane helix</keyword>
<keyword evidence="1" id="KW-0812">Transmembrane</keyword>
<dbReference type="Proteomes" id="UP000186905">
    <property type="component" value="Unassembled WGS sequence"/>
</dbReference>
<name>A0A1Q9GLJ8_9GAMM</name>
<dbReference type="RefSeq" id="WP_075764403.1">
    <property type="nucleotide sequence ID" value="NZ_MJIL01000075.1"/>
</dbReference>
<accession>A0A1Q9GLJ8</accession>
<dbReference type="EMBL" id="MJIL01000075">
    <property type="protein sequence ID" value="OLQ75438.1"/>
    <property type="molecule type" value="Genomic_DNA"/>
</dbReference>
<sequence>MIRFIQFFIAIVLMGVAGFFILQSAPEPDHDEPKYKFLASKYQPESEEHRNLYQHYSNLADIPMPVGTWEGYSSKNYHFILKVNEMGGFILSVNPNANDDTEGALTGMLNITGQAFKAHHVVGSAKNVLPKSGHIVVKDYMPNEVHVIHPQTLEVIRFKRISDIDS</sequence>
<reference evidence="2 3" key="1">
    <citation type="submission" date="2016-09" db="EMBL/GenBank/DDBJ databases">
        <title>Photobacterium proteolyticum sp. nov. a protease producing bacterium isolated from ocean sediments of Laizhou Bay.</title>
        <authorList>
            <person name="Li Y."/>
        </authorList>
    </citation>
    <scope>NUCLEOTIDE SEQUENCE [LARGE SCALE GENOMIC DNA]</scope>
    <source>
        <strain evidence="2 3">13-12</strain>
    </source>
</reference>
<proteinExistence type="predicted"/>
<comment type="caution">
    <text evidence="2">The sequence shown here is derived from an EMBL/GenBank/DDBJ whole genome shotgun (WGS) entry which is preliminary data.</text>
</comment>
<evidence type="ECO:0000313" key="2">
    <source>
        <dbReference type="EMBL" id="OLQ75438.1"/>
    </source>
</evidence>